<feature type="region of interest" description="Disordered" evidence="2">
    <location>
        <begin position="363"/>
        <end position="423"/>
    </location>
</feature>
<sequence>MPWVANYDYGTWDAQTWWGEPKVKKEKGKGKGRGKGKDTAVEKTAKGKKKEEQPLLLGYDGTPVALSSSSSSSMASTKQDRTEPGLKEENSKLKQAIRLLMEKVETKEPISEEVQELVQEDPRELIRQKQKALNEERKLLNRSEKLQETIREKEEKFAAWDQYIRGGLQTEAQRVQEEIAELKETMKKEEKVEKEEMDLDVDKDPEGLKAEIAQLKHGMQQMMSYTAQMESKHQQFLEQMQMQMATLVNAATGARMSQGFDFPSPEQRVHPRVHGLAMSEEPEPKRERTRSPKTRMSEPAETAEGSFNEFVQKEVERMPEMLRLEVLRNLESAPDLYATPEAFRKMAVMVDKEMQMTSVPEGGEMKVLREMSKSDALKPFGKSPKKKDREGPYMLPLTDAKGSSSMSRRNSKEEGRVLDQLSD</sequence>
<feature type="coiled-coil region" evidence="1">
    <location>
        <begin position="126"/>
        <end position="199"/>
    </location>
</feature>
<name>A0ABP0RK29_9DINO</name>
<proteinExistence type="predicted"/>
<feature type="region of interest" description="Disordered" evidence="2">
    <location>
        <begin position="263"/>
        <end position="304"/>
    </location>
</feature>
<keyword evidence="1" id="KW-0175">Coiled coil</keyword>
<comment type="caution">
    <text evidence="3">The sequence shown here is derived from an EMBL/GenBank/DDBJ whole genome shotgun (WGS) entry which is preliminary data.</text>
</comment>
<evidence type="ECO:0000313" key="3">
    <source>
        <dbReference type="EMBL" id="CAK9100629.1"/>
    </source>
</evidence>
<accession>A0ABP0RK29</accession>
<keyword evidence="4" id="KW-1185">Reference proteome</keyword>
<evidence type="ECO:0000256" key="2">
    <source>
        <dbReference type="SAM" id="MobiDB-lite"/>
    </source>
</evidence>
<dbReference type="EMBL" id="CAXAMM010041665">
    <property type="protein sequence ID" value="CAK9100629.1"/>
    <property type="molecule type" value="Genomic_DNA"/>
</dbReference>
<evidence type="ECO:0000256" key="1">
    <source>
        <dbReference type="SAM" id="Coils"/>
    </source>
</evidence>
<gene>
    <name evidence="3" type="ORF">SCF082_LOCUS47078</name>
</gene>
<feature type="compositionally biased region" description="Basic and acidic residues" evidence="2">
    <location>
        <begin position="78"/>
        <end position="91"/>
    </location>
</feature>
<feature type="region of interest" description="Disordered" evidence="2">
    <location>
        <begin position="20"/>
        <end position="91"/>
    </location>
</feature>
<evidence type="ECO:0000313" key="4">
    <source>
        <dbReference type="Proteomes" id="UP001642464"/>
    </source>
</evidence>
<feature type="compositionally biased region" description="Basic and acidic residues" evidence="2">
    <location>
        <begin position="363"/>
        <end position="376"/>
    </location>
</feature>
<protein>
    <submittedName>
        <fullName evidence="3">Uncharacterized protein</fullName>
    </submittedName>
</protein>
<feature type="compositionally biased region" description="Basic residues" evidence="2">
    <location>
        <begin position="24"/>
        <end position="34"/>
    </location>
</feature>
<reference evidence="3 4" key="1">
    <citation type="submission" date="2024-02" db="EMBL/GenBank/DDBJ databases">
        <authorList>
            <person name="Chen Y."/>
            <person name="Shah S."/>
            <person name="Dougan E. K."/>
            <person name="Thang M."/>
            <person name="Chan C."/>
        </authorList>
    </citation>
    <scope>NUCLEOTIDE SEQUENCE [LARGE SCALE GENOMIC DNA]</scope>
</reference>
<feature type="compositionally biased region" description="Basic and acidic residues" evidence="2">
    <location>
        <begin position="35"/>
        <end position="53"/>
    </location>
</feature>
<dbReference type="Proteomes" id="UP001642464">
    <property type="component" value="Unassembled WGS sequence"/>
</dbReference>
<organism evidence="3 4">
    <name type="scientific">Durusdinium trenchii</name>
    <dbReference type="NCBI Taxonomy" id="1381693"/>
    <lineage>
        <taxon>Eukaryota</taxon>
        <taxon>Sar</taxon>
        <taxon>Alveolata</taxon>
        <taxon>Dinophyceae</taxon>
        <taxon>Suessiales</taxon>
        <taxon>Symbiodiniaceae</taxon>
        <taxon>Durusdinium</taxon>
    </lineage>
</organism>
<feature type="compositionally biased region" description="Basic and acidic residues" evidence="2">
    <location>
        <begin position="282"/>
        <end position="298"/>
    </location>
</feature>